<comment type="caution">
    <text evidence="1">The sequence shown here is derived from an EMBL/GenBank/DDBJ whole genome shotgun (WGS) entry which is preliminary data.</text>
</comment>
<proteinExistence type="predicted"/>
<evidence type="ECO:0000313" key="2">
    <source>
        <dbReference type="Proteomes" id="UP001195769"/>
    </source>
</evidence>
<gene>
    <name evidence="1" type="ORF">F5891DRAFT_1182509</name>
</gene>
<dbReference type="GeneID" id="64660474"/>
<reference evidence="1" key="1">
    <citation type="journal article" date="2020" name="New Phytol.">
        <title>Comparative genomics reveals dynamic genome evolution in host specialist ectomycorrhizal fungi.</title>
        <authorList>
            <person name="Lofgren L.A."/>
            <person name="Nguyen N.H."/>
            <person name="Vilgalys R."/>
            <person name="Ruytinx J."/>
            <person name="Liao H.L."/>
            <person name="Branco S."/>
            <person name="Kuo A."/>
            <person name="LaButti K."/>
            <person name="Lipzen A."/>
            <person name="Andreopoulos W."/>
            <person name="Pangilinan J."/>
            <person name="Riley R."/>
            <person name="Hundley H."/>
            <person name="Na H."/>
            <person name="Barry K."/>
            <person name="Grigoriev I.V."/>
            <person name="Stajich J.E."/>
            <person name="Kennedy P.G."/>
        </authorList>
    </citation>
    <scope>NUCLEOTIDE SEQUENCE</scope>
    <source>
        <strain evidence="1">FC203</strain>
    </source>
</reference>
<organism evidence="1 2">
    <name type="scientific">Suillus fuscotomentosus</name>
    <dbReference type="NCBI Taxonomy" id="1912939"/>
    <lineage>
        <taxon>Eukaryota</taxon>
        <taxon>Fungi</taxon>
        <taxon>Dikarya</taxon>
        <taxon>Basidiomycota</taxon>
        <taxon>Agaricomycotina</taxon>
        <taxon>Agaricomycetes</taxon>
        <taxon>Agaricomycetidae</taxon>
        <taxon>Boletales</taxon>
        <taxon>Suillineae</taxon>
        <taxon>Suillaceae</taxon>
        <taxon>Suillus</taxon>
    </lineage>
</organism>
<name>A0AAD4EHJ6_9AGAM</name>
<dbReference type="RefSeq" id="XP_041231837.1">
    <property type="nucleotide sequence ID" value="XM_041366176.1"/>
</dbReference>
<dbReference type="EMBL" id="JABBWK010000005">
    <property type="protein sequence ID" value="KAG1906262.1"/>
    <property type="molecule type" value="Genomic_DNA"/>
</dbReference>
<dbReference type="AlphaFoldDB" id="A0AAD4EHJ6"/>
<keyword evidence="2" id="KW-1185">Reference proteome</keyword>
<sequence>MDLPALPEHENRWPQNVYTAEGIISNIYNAAIRILRSNDAEPTRVAYHYDALSTEALPLLEAIESDTSPAAYQLLHDWLLVCARLIGEVAAMLKDISGNLHVGNAERANVIIPELVTLGHQQC</sequence>
<protein>
    <submittedName>
        <fullName evidence="1">Uncharacterized protein</fullName>
    </submittedName>
</protein>
<evidence type="ECO:0000313" key="1">
    <source>
        <dbReference type="EMBL" id="KAG1906262.1"/>
    </source>
</evidence>
<dbReference type="Proteomes" id="UP001195769">
    <property type="component" value="Unassembled WGS sequence"/>
</dbReference>
<accession>A0AAD4EHJ6</accession>